<evidence type="ECO:0000256" key="10">
    <source>
        <dbReference type="SAM" id="Phobius"/>
    </source>
</evidence>
<dbReference type="GO" id="GO:0004497">
    <property type="term" value="F:monooxygenase activity"/>
    <property type="evidence" value="ECO:0007669"/>
    <property type="project" value="UniProtKB-KW"/>
</dbReference>
<dbReference type="GO" id="GO:0005506">
    <property type="term" value="F:iron ion binding"/>
    <property type="evidence" value="ECO:0007669"/>
    <property type="project" value="InterPro"/>
</dbReference>
<keyword evidence="4 8" id="KW-0479">Metal-binding</keyword>
<evidence type="ECO:0000256" key="3">
    <source>
        <dbReference type="ARBA" id="ARBA00022617"/>
    </source>
</evidence>
<dbReference type="GO" id="GO:0016705">
    <property type="term" value="F:oxidoreductase activity, acting on paired donors, with incorporation or reduction of molecular oxygen"/>
    <property type="evidence" value="ECO:0007669"/>
    <property type="project" value="InterPro"/>
</dbReference>
<protein>
    <submittedName>
        <fullName evidence="11">Cytochrome p450</fullName>
    </submittedName>
</protein>
<evidence type="ECO:0000256" key="9">
    <source>
        <dbReference type="RuleBase" id="RU000461"/>
    </source>
</evidence>
<dbReference type="EMBL" id="WWBZ02000022">
    <property type="protein sequence ID" value="KAF4307870.1"/>
    <property type="molecule type" value="Genomic_DNA"/>
</dbReference>
<organism evidence="11 12">
    <name type="scientific">Botryosphaeria dothidea</name>
    <dbReference type="NCBI Taxonomy" id="55169"/>
    <lineage>
        <taxon>Eukaryota</taxon>
        <taxon>Fungi</taxon>
        <taxon>Dikarya</taxon>
        <taxon>Ascomycota</taxon>
        <taxon>Pezizomycotina</taxon>
        <taxon>Dothideomycetes</taxon>
        <taxon>Dothideomycetes incertae sedis</taxon>
        <taxon>Botryosphaeriales</taxon>
        <taxon>Botryosphaeriaceae</taxon>
        <taxon>Botryosphaeria</taxon>
    </lineage>
</organism>
<evidence type="ECO:0000256" key="4">
    <source>
        <dbReference type="ARBA" id="ARBA00022723"/>
    </source>
</evidence>
<keyword evidence="10" id="KW-0812">Transmembrane</keyword>
<keyword evidence="12" id="KW-1185">Reference proteome</keyword>
<name>A0A8H4N3P0_9PEZI</name>
<dbReference type="CDD" id="cd11041">
    <property type="entry name" value="CYP503A1-like"/>
    <property type="match status" value="1"/>
</dbReference>
<evidence type="ECO:0000256" key="5">
    <source>
        <dbReference type="ARBA" id="ARBA00023002"/>
    </source>
</evidence>
<dbReference type="PANTHER" id="PTHR46206:SF2">
    <property type="entry name" value="CYTOCHROME P450 MONOOXYGENASE AUSG-RELATED"/>
    <property type="match status" value="1"/>
</dbReference>
<dbReference type="SUPFAM" id="SSF48264">
    <property type="entry name" value="Cytochrome P450"/>
    <property type="match status" value="1"/>
</dbReference>
<dbReference type="InterPro" id="IPR001128">
    <property type="entry name" value="Cyt_P450"/>
</dbReference>
<proteinExistence type="inferred from homology"/>
<evidence type="ECO:0000256" key="8">
    <source>
        <dbReference type="PIRSR" id="PIRSR602403-1"/>
    </source>
</evidence>
<comment type="caution">
    <text evidence="11">The sequence shown here is derived from an EMBL/GenBank/DDBJ whole genome shotgun (WGS) entry which is preliminary data.</text>
</comment>
<dbReference type="Pfam" id="PF00067">
    <property type="entry name" value="p450"/>
    <property type="match status" value="1"/>
</dbReference>
<dbReference type="OrthoDB" id="1844152at2759"/>
<keyword evidence="10" id="KW-1133">Transmembrane helix</keyword>
<evidence type="ECO:0000313" key="12">
    <source>
        <dbReference type="Proteomes" id="UP000572817"/>
    </source>
</evidence>
<evidence type="ECO:0000256" key="2">
    <source>
        <dbReference type="ARBA" id="ARBA00010617"/>
    </source>
</evidence>
<evidence type="ECO:0000313" key="11">
    <source>
        <dbReference type="EMBL" id="KAF4307870.1"/>
    </source>
</evidence>
<dbReference type="PROSITE" id="PS00086">
    <property type="entry name" value="CYTOCHROME_P450"/>
    <property type="match status" value="1"/>
</dbReference>
<keyword evidence="6 8" id="KW-0408">Iron</keyword>
<dbReference type="PANTHER" id="PTHR46206">
    <property type="entry name" value="CYTOCHROME P450"/>
    <property type="match status" value="1"/>
</dbReference>
<reference evidence="11" key="1">
    <citation type="submission" date="2020-04" db="EMBL/GenBank/DDBJ databases">
        <title>Genome Assembly and Annotation of Botryosphaeria dothidea sdau 11-99, a Latent Pathogen of Apple Fruit Ring Rot in China.</title>
        <authorList>
            <person name="Yu C."/>
            <person name="Diao Y."/>
            <person name="Lu Q."/>
            <person name="Zhao J."/>
            <person name="Cui S."/>
            <person name="Peng C."/>
            <person name="He B."/>
            <person name="Liu H."/>
        </authorList>
    </citation>
    <scope>NUCLEOTIDE SEQUENCE [LARGE SCALE GENOMIC DNA]</scope>
    <source>
        <strain evidence="11">Sdau11-99</strain>
    </source>
</reference>
<evidence type="ECO:0000256" key="7">
    <source>
        <dbReference type="ARBA" id="ARBA00023033"/>
    </source>
</evidence>
<keyword evidence="7 9" id="KW-0503">Monooxygenase</keyword>
<keyword evidence="5 9" id="KW-0560">Oxidoreductase</keyword>
<dbReference type="AlphaFoldDB" id="A0A8H4N3P0"/>
<keyword evidence="10" id="KW-0472">Membrane</keyword>
<comment type="similarity">
    <text evidence="2 9">Belongs to the cytochrome P450 family.</text>
</comment>
<dbReference type="Gene3D" id="1.10.630.10">
    <property type="entry name" value="Cytochrome P450"/>
    <property type="match status" value="1"/>
</dbReference>
<dbReference type="InterPro" id="IPR002403">
    <property type="entry name" value="Cyt_P450_E_grp-IV"/>
</dbReference>
<feature type="transmembrane region" description="Helical" evidence="10">
    <location>
        <begin position="15"/>
        <end position="34"/>
    </location>
</feature>
<keyword evidence="3 8" id="KW-0349">Heme</keyword>
<dbReference type="Proteomes" id="UP000572817">
    <property type="component" value="Unassembled WGS sequence"/>
</dbReference>
<dbReference type="PRINTS" id="PR00465">
    <property type="entry name" value="EP450IV"/>
</dbReference>
<dbReference type="GO" id="GO:0020037">
    <property type="term" value="F:heme binding"/>
    <property type="evidence" value="ECO:0007669"/>
    <property type="project" value="InterPro"/>
</dbReference>
<feature type="binding site" description="axial binding residue" evidence="8">
    <location>
        <position position="456"/>
    </location>
    <ligand>
        <name>heme</name>
        <dbReference type="ChEBI" id="CHEBI:30413"/>
    </ligand>
    <ligandPart>
        <name>Fe</name>
        <dbReference type="ChEBI" id="CHEBI:18248"/>
    </ligandPart>
</feature>
<comment type="cofactor">
    <cofactor evidence="1 8">
        <name>heme</name>
        <dbReference type="ChEBI" id="CHEBI:30413"/>
    </cofactor>
</comment>
<gene>
    <name evidence="11" type="ORF">GTA08_BOTSDO04833</name>
</gene>
<accession>A0A8H4N3P0</accession>
<dbReference type="InterPro" id="IPR036396">
    <property type="entry name" value="Cyt_P450_sf"/>
</dbReference>
<evidence type="ECO:0000256" key="1">
    <source>
        <dbReference type="ARBA" id="ARBA00001971"/>
    </source>
</evidence>
<dbReference type="InterPro" id="IPR017972">
    <property type="entry name" value="Cyt_P450_CS"/>
</dbReference>
<sequence>MVLEIIYNAEGNLHIASWLFAALVVVFTAFSYWAREERPYPGFKLVGKEQGEWTNAKAKERYVRNAIQILKKGMDECQGKVFQVIGSNGPLIILPPSFADEIRNNENLSLSGFGERDFFPKYPGLEIFGTGIGEDHIFQDVVRKNLTQALGSMTVGLSEEATTVISQLLPETKDWKAIQFAHISPMIAAQLSAKVFLGEPLCHNKEWLTISIRYTIDAFQAARKLRTFAPFLRPLVYPFLSELHVVQDHVRKARNIIEPEVAARRRARLEASRMGKPTKSTDAIGWFEDVAAGRPFDFAHAQLLLSVVAIHTTSLTLMTLLYDLAANPHYIGLLREEIIETLREDGGWKKTSLYKMKLLDSCMKESQRVHVLGANVMTRRVEKAVTLSDGTRLPKGSHISMPTFQMYDKRFWGPDAETFNGHRFLNMRNQPGQENRWQFVSTSAEHMGFGHGQHSCPGRFFASNEIKIAIAHLLLKYDWKFEGEQPKSLTESEYVPDPNATILYKSRTPEIEL</sequence>
<evidence type="ECO:0000256" key="6">
    <source>
        <dbReference type="ARBA" id="ARBA00023004"/>
    </source>
</evidence>